<feature type="region of interest" description="Disordered" evidence="3">
    <location>
        <begin position="1"/>
        <end position="55"/>
    </location>
</feature>
<proteinExistence type="inferred from homology"/>
<dbReference type="PRINTS" id="PR00377">
    <property type="entry name" value="IMPHPHTASES"/>
</dbReference>
<dbReference type="PANTHER" id="PTHR20854">
    <property type="entry name" value="INOSITOL MONOPHOSPHATASE"/>
    <property type="match status" value="1"/>
</dbReference>
<name>A0A1Z5JQX1_FISSO</name>
<feature type="binding site" evidence="2">
    <location>
        <position position="350"/>
    </location>
    <ligand>
        <name>Mg(2+)</name>
        <dbReference type="ChEBI" id="CHEBI:18420"/>
        <label>1</label>
        <note>catalytic</note>
    </ligand>
</feature>
<reference evidence="4 5" key="1">
    <citation type="journal article" date="2015" name="Plant Cell">
        <title>Oil accumulation by the oleaginous diatom Fistulifera solaris as revealed by the genome and transcriptome.</title>
        <authorList>
            <person name="Tanaka T."/>
            <person name="Maeda Y."/>
            <person name="Veluchamy A."/>
            <person name="Tanaka M."/>
            <person name="Abida H."/>
            <person name="Marechal E."/>
            <person name="Bowler C."/>
            <person name="Muto M."/>
            <person name="Sunaga Y."/>
            <person name="Tanaka M."/>
            <person name="Yoshino T."/>
            <person name="Taniguchi T."/>
            <person name="Fukuda Y."/>
            <person name="Nemoto M."/>
            <person name="Matsumoto M."/>
            <person name="Wong P.S."/>
            <person name="Aburatani S."/>
            <person name="Fujibuchi W."/>
        </authorList>
    </citation>
    <scope>NUCLEOTIDE SEQUENCE [LARGE SCALE GENOMIC DNA]</scope>
    <source>
        <strain evidence="4 5">JPCC DA0580</strain>
    </source>
</reference>
<comment type="caution">
    <text evidence="4">The sequence shown here is derived from an EMBL/GenBank/DDBJ whole genome shotgun (WGS) entry which is preliminary data.</text>
</comment>
<keyword evidence="2" id="KW-0460">Magnesium</keyword>
<evidence type="ECO:0000313" key="5">
    <source>
        <dbReference type="Proteomes" id="UP000198406"/>
    </source>
</evidence>
<accession>A0A1Z5JQX1</accession>
<dbReference type="SUPFAM" id="SSF56655">
    <property type="entry name" value="Carbohydrate phosphatase"/>
    <property type="match status" value="1"/>
</dbReference>
<dbReference type="GO" id="GO:0008934">
    <property type="term" value="F:inositol monophosphate 1-phosphatase activity"/>
    <property type="evidence" value="ECO:0007669"/>
    <property type="project" value="TreeGrafter"/>
</dbReference>
<dbReference type="Gene3D" id="3.40.190.80">
    <property type="match status" value="1"/>
</dbReference>
<evidence type="ECO:0000256" key="2">
    <source>
        <dbReference type="PIRSR" id="PIRSR600760-2"/>
    </source>
</evidence>
<evidence type="ECO:0008006" key="6">
    <source>
        <dbReference type="Google" id="ProtNLM"/>
    </source>
</evidence>
<dbReference type="Proteomes" id="UP000198406">
    <property type="component" value="Unassembled WGS sequence"/>
</dbReference>
<keyword evidence="5" id="KW-1185">Reference proteome</keyword>
<dbReference type="GO" id="GO:0006020">
    <property type="term" value="P:inositol metabolic process"/>
    <property type="evidence" value="ECO:0007669"/>
    <property type="project" value="TreeGrafter"/>
</dbReference>
<gene>
    <name evidence="4" type="ORF">FisN_3Hh351</name>
</gene>
<dbReference type="GO" id="GO:0046872">
    <property type="term" value="F:metal ion binding"/>
    <property type="evidence" value="ECO:0007669"/>
    <property type="project" value="UniProtKB-KW"/>
</dbReference>
<protein>
    <recommendedName>
        <fullName evidence="6">Inositol-phosphate phosphatase</fullName>
    </recommendedName>
</protein>
<comment type="cofactor">
    <cofactor evidence="2">
        <name>Mg(2+)</name>
        <dbReference type="ChEBI" id="CHEBI:18420"/>
    </cofactor>
</comment>
<dbReference type="AlphaFoldDB" id="A0A1Z5JQX1"/>
<evidence type="ECO:0000313" key="4">
    <source>
        <dbReference type="EMBL" id="GAX16168.1"/>
    </source>
</evidence>
<feature type="compositionally biased region" description="Acidic residues" evidence="3">
    <location>
        <begin position="18"/>
        <end position="43"/>
    </location>
</feature>
<evidence type="ECO:0000256" key="3">
    <source>
        <dbReference type="SAM" id="MobiDB-lite"/>
    </source>
</evidence>
<dbReference type="InParanoid" id="A0A1Z5JQX1"/>
<keyword evidence="2" id="KW-0479">Metal-binding</keyword>
<dbReference type="Pfam" id="PF00459">
    <property type="entry name" value="Inositol_P"/>
    <property type="match status" value="1"/>
</dbReference>
<dbReference type="OrthoDB" id="10254945at2759"/>
<sequence>MSAPRTYPQPPVTNFTQFDEDYEDSSDYDSDEDDYSDDYESEEENRQVAVAPPPPPAPVIAPAAPLPQPVPVLQETAPPPITVTDNHATGNHSENHDMTEYSNYDAPHIVPVSPKNVKSEQNTVETLPVEAPAVASPTADAAHSVPSALMSTPYARGLQVAVALALHAGKNLKAGGEDERHIVEGLAKAFPQHRVIGKEAVGKSMVPMLTQVYPTWFVDASNGAGPLRSPMACVSIGMCLKGQPVIGIVFNPFTDELFLAADGFGAFLNGEKIRVSQSALGLAAAVIGYEFGKGKEKYKMLNAVGRIMEHGCAATRSLGSVPMNLCYVASGRMHGTYAGIVPSEGWKPWDFCAGLVIAKEAGCHVSAIRNYGNKEEYDMYCGSIICAVNASLVSEIQHCVSQ</sequence>
<dbReference type="PANTHER" id="PTHR20854:SF4">
    <property type="entry name" value="INOSITOL-1-MONOPHOSPHATASE-RELATED"/>
    <property type="match status" value="1"/>
</dbReference>
<feature type="binding site" evidence="2">
    <location>
        <position position="219"/>
    </location>
    <ligand>
        <name>Mg(2+)</name>
        <dbReference type="ChEBI" id="CHEBI:18420"/>
        <label>1</label>
        <note>catalytic</note>
    </ligand>
</feature>
<dbReference type="GO" id="GO:0007165">
    <property type="term" value="P:signal transduction"/>
    <property type="evidence" value="ECO:0007669"/>
    <property type="project" value="TreeGrafter"/>
</dbReference>
<evidence type="ECO:0000256" key="1">
    <source>
        <dbReference type="ARBA" id="ARBA00009759"/>
    </source>
</evidence>
<dbReference type="EMBL" id="BDSP01000102">
    <property type="protein sequence ID" value="GAX16168.1"/>
    <property type="molecule type" value="Genomic_DNA"/>
</dbReference>
<dbReference type="InterPro" id="IPR000760">
    <property type="entry name" value="Inositol_monophosphatase-like"/>
</dbReference>
<comment type="similarity">
    <text evidence="1">Belongs to the inositol monophosphatase superfamily.</text>
</comment>
<organism evidence="4 5">
    <name type="scientific">Fistulifera solaris</name>
    <name type="common">Oleaginous diatom</name>
    <dbReference type="NCBI Taxonomy" id="1519565"/>
    <lineage>
        <taxon>Eukaryota</taxon>
        <taxon>Sar</taxon>
        <taxon>Stramenopiles</taxon>
        <taxon>Ochrophyta</taxon>
        <taxon>Bacillariophyta</taxon>
        <taxon>Bacillariophyceae</taxon>
        <taxon>Bacillariophycidae</taxon>
        <taxon>Naviculales</taxon>
        <taxon>Naviculaceae</taxon>
        <taxon>Fistulifera</taxon>
    </lineage>
</organism>
<dbReference type="Gene3D" id="3.30.540.10">
    <property type="entry name" value="Fructose-1,6-Bisphosphatase, subunit A, domain 1"/>
    <property type="match status" value="1"/>
</dbReference>